<dbReference type="RefSeq" id="WP_371754924.1">
    <property type="nucleotide sequence ID" value="NZ_JAYJLD010000022.1"/>
</dbReference>
<dbReference type="PANTHER" id="PTHR21299:SF2">
    <property type="entry name" value="CYTIDYLATE KINASE"/>
    <property type="match status" value="1"/>
</dbReference>
<keyword evidence="2 8" id="KW-0808">Transferase</keyword>
<evidence type="ECO:0000256" key="1">
    <source>
        <dbReference type="ARBA" id="ARBA00009427"/>
    </source>
</evidence>
<keyword evidence="5 8" id="KW-0067">ATP-binding</keyword>
<evidence type="ECO:0000256" key="4">
    <source>
        <dbReference type="ARBA" id="ARBA00022777"/>
    </source>
</evidence>
<protein>
    <recommendedName>
        <fullName evidence="8">Cytidylate kinase</fullName>
        <shortName evidence="8">CK</shortName>
        <ecNumber evidence="8">2.7.4.25</ecNumber>
    </recommendedName>
    <alternativeName>
        <fullName evidence="8">Cytidine monophosphate kinase</fullName>
        <shortName evidence="8">CMP kinase</shortName>
    </alternativeName>
</protein>
<dbReference type="InterPro" id="IPR011994">
    <property type="entry name" value="Cytidylate_kinase_dom"/>
</dbReference>
<dbReference type="Gene3D" id="3.40.50.300">
    <property type="entry name" value="P-loop containing nucleotide triphosphate hydrolases"/>
    <property type="match status" value="1"/>
</dbReference>
<evidence type="ECO:0000259" key="9">
    <source>
        <dbReference type="Pfam" id="PF02224"/>
    </source>
</evidence>
<name>A0ABU5ZKN2_9BACL</name>
<comment type="subcellular location">
    <subcellularLocation>
        <location evidence="8">Cytoplasm</location>
    </subcellularLocation>
</comment>
<dbReference type="Proteomes" id="UP001310386">
    <property type="component" value="Unassembled WGS sequence"/>
</dbReference>
<evidence type="ECO:0000256" key="7">
    <source>
        <dbReference type="ARBA" id="ARBA00048478"/>
    </source>
</evidence>
<organism evidence="10 11">
    <name type="scientific">Ferviditalea candida</name>
    <dbReference type="NCBI Taxonomy" id="3108399"/>
    <lineage>
        <taxon>Bacteria</taxon>
        <taxon>Bacillati</taxon>
        <taxon>Bacillota</taxon>
        <taxon>Bacilli</taxon>
        <taxon>Bacillales</taxon>
        <taxon>Paenibacillaceae</taxon>
        <taxon>Ferviditalea</taxon>
    </lineage>
</organism>
<dbReference type="InterPro" id="IPR027417">
    <property type="entry name" value="P-loop_NTPase"/>
</dbReference>
<dbReference type="InterPro" id="IPR003136">
    <property type="entry name" value="Cytidylate_kin"/>
</dbReference>
<gene>
    <name evidence="8 10" type="primary">cmk</name>
    <name evidence="10" type="ORF">VF724_14130</name>
</gene>
<dbReference type="NCBIfam" id="TIGR00017">
    <property type="entry name" value="cmk"/>
    <property type="match status" value="1"/>
</dbReference>
<sequence length="244" mass="27321">MPQSRERFVLQHPPRKINIAIDGPAGAGKSTVARMVANELGYVYVDTGAMYRAVTLKAIRAGIHPDDRTRIAQLTEQLNIELIPSNDCQKVLIDGEDVTGQIRTNEVSQRVSAFSTIPEVREILSGKQRNIAAAKGVVMDGRDIGTKVIPDAEVKIFLTASVEERARRRYEELLAKGEQADLEQLKNDISERDRMDEQREHSPLVRADDAVLMDSTEMSISEVVRRILSLCETVRNDLRVSEKK</sequence>
<evidence type="ECO:0000256" key="3">
    <source>
        <dbReference type="ARBA" id="ARBA00022741"/>
    </source>
</evidence>
<evidence type="ECO:0000313" key="10">
    <source>
        <dbReference type="EMBL" id="MEB3102802.1"/>
    </source>
</evidence>
<dbReference type="CDD" id="cd02020">
    <property type="entry name" value="CMPK"/>
    <property type="match status" value="1"/>
</dbReference>
<evidence type="ECO:0000256" key="5">
    <source>
        <dbReference type="ARBA" id="ARBA00022840"/>
    </source>
</evidence>
<keyword evidence="8" id="KW-0963">Cytoplasm</keyword>
<keyword evidence="11" id="KW-1185">Reference proteome</keyword>
<dbReference type="Pfam" id="PF02224">
    <property type="entry name" value="Cytidylate_kin"/>
    <property type="match status" value="1"/>
</dbReference>
<feature type="binding site" evidence="8">
    <location>
        <begin position="23"/>
        <end position="31"/>
    </location>
    <ligand>
        <name>ATP</name>
        <dbReference type="ChEBI" id="CHEBI:30616"/>
    </ligand>
</feature>
<dbReference type="SUPFAM" id="SSF52540">
    <property type="entry name" value="P-loop containing nucleoside triphosphate hydrolases"/>
    <property type="match status" value="1"/>
</dbReference>
<proteinExistence type="inferred from homology"/>
<comment type="caution">
    <text evidence="10">The sequence shown here is derived from an EMBL/GenBank/DDBJ whole genome shotgun (WGS) entry which is preliminary data.</text>
</comment>
<dbReference type="HAMAP" id="MF_00238">
    <property type="entry name" value="Cytidyl_kinase_type1"/>
    <property type="match status" value="1"/>
</dbReference>
<keyword evidence="3 8" id="KW-0547">Nucleotide-binding</keyword>
<comment type="similarity">
    <text evidence="1 8">Belongs to the cytidylate kinase family. Type 1 subfamily.</text>
</comment>
<dbReference type="EMBL" id="JAYJLD010000022">
    <property type="protein sequence ID" value="MEB3102802.1"/>
    <property type="molecule type" value="Genomic_DNA"/>
</dbReference>
<keyword evidence="4 8" id="KW-0418">Kinase</keyword>
<dbReference type="EC" id="2.7.4.25" evidence="8"/>
<comment type="catalytic activity">
    <reaction evidence="6 8">
        <text>dCMP + ATP = dCDP + ADP</text>
        <dbReference type="Rhea" id="RHEA:25094"/>
        <dbReference type="ChEBI" id="CHEBI:30616"/>
        <dbReference type="ChEBI" id="CHEBI:57566"/>
        <dbReference type="ChEBI" id="CHEBI:58593"/>
        <dbReference type="ChEBI" id="CHEBI:456216"/>
        <dbReference type="EC" id="2.7.4.25"/>
    </reaction>
</comment>
<evidence type="ECO:0000256" key="2">
    <source>
        <dbReference type="ARBA" id="ARBA00022679"/>
    </source>
</evidence>
<comment type="catalytic activity">
    <reaction evidence="7 8">
        <text>CMP + ATP = CDP + ADP</text>
        <dbReference type="Rhea" id="RHEA:11600"/>
        <dbReference type="ChEBI" id="CHEBI:30616"/>
        <dbReference type="ChEBI" id="CHEBI:58069"/>
        <dbReference type="ChEBI" id="CHEBI:60377"/>
        <dbReference type="ChEBI" id="CHEBI:456216"/>
        <dbReference type="EC" id="2.7.4.25"/>
    </reaction>
</comment>
<accession>A0ABU5ZKN2</accession>
<dbReference type="GO" id="GO:0016301">
    <property type="term" value="F:kinase activity"/>
    <property type="evidence" value="ECO:0007669"/>
    <property type="project" value="UniProtKB-KW"/>
</dbReference>
<reference evidence="10" key="1">
    <citation type="submission" date="2023-12" db="EMBL/GenBank/DDBJ databases">
        <title>Fervidustalea candida gen. nov., sp. nov., a novel member of the family Paenibacillaceae isolated from a geothermal area.</title>
        <authorList>
            <person name="Li W.-J."/>
            <person name="Jiao J.-Y."/>
            <person name="Chen Y."/>
        </authorList>
    </citation>
    <scope>NUCLEOTIDE SEQUENCE</scope>
    <source>
        <strain evidence="10">SYSU GA230002</strain>
    </source>
</reference>
<feature type="domain" description="Cytidylate kinase" evidence="9">
    <location>
        <begin position="19"/>
        <end position="231"/>
    </location>
</feature>
<evidence type="ECO:0000256" key="6">
    <source>
        <dbReference type="ARBA" id="ARBA00047615"/>
    </source>
</evidence>
<evidence type="ECO:0000313" key="11">
    <source>
        <dbReference type="Proteomes" id="UP001310386"/>
    </source>
</evidence>
<evidence type="ECO:0000256" key="8">
    <source>
        <dbReference type="HAMAP-Rule" id="MF_00238"/>
    </source>
</evidence>
<dbReference type="PANTHER" id="PTHR21299">
    <property type="entry name" value="CYTIDYLATE KINASE/PANTOATE-BETA-ALANINE LIGASE"/>
    <property type="match status" value="1"/>
</dbReference>